<dbReference type="PRINTS" id="PR00359">
    <property type="entry name" value="BP450"/>
</dbReference>
<sequence>GGREQLPSATPPFADHGGSPGAAESAETMQERDLMDARAFAGGVPHDYFRHLRDRPGLTRAHDAEGYPFWYLVRHADVVRASRDHDTFRSGPSTMTSVRQDSTGLPLISFLDAPEHTRLRKLAFKGFTPARLAALDKPVAAIVDRILDDCADAGAFDLAEDLAMQLPLEVLTELIGVPPDERAQVVEWTRHTVNLGDPDYHHSTPEKAVAAFGNLMAYFEELLGRRRAAPADDLFSVLLAAGNDTSGRLEPREIALFATTLMGAGSETTYCSVTGGVLALLDHPGQLAALRADRTLIPLAVEEIIRWVTPATHFARQVARDTEIAGQPVRAGERVVLWYTSANRDESAFDRPERFDVGRQPNPHISFGGGGPHVCIGRGLATLELRLLLAALIDRLPRLELTGTPVRSITNFMNSFRHMPARFT</sequence>
<keyword evidence="2" id="KW-0349">Heme</keyword>
<dbReference type="AlphaFoldDB" id="J1SBW0"/>
<dbReference type="GO" id="GO:0036199">
    <property type="term" value="F:cholest-4-en-3-one 26-monooxygenase activity"/>
    <property type="evidence" value="ECO:0007669"/>
    <property type="project" value="TreeGrafter"/>
</dbReference>
<dbReference type="GO" id="GO:0020037">
    <property type="term" value="F:heme binding"/>
    <property type="evidence" value="ECO:0007669"/>
    <property type="project" value="InterPro"/>
</dbReference>
<dbReference type="GO" id="GO:0005506">
    <property type="term" value="F:iron ion binding"/>
    <property type="evidence" value="ECO:0007669"/>
    <property type="project" value="InterPro"/>
</dbReference>
<keyword evidence="6" id="KW-0503">Monooxygenase</keyword>
<dbReference type="InterPro" id="IPR001128">
    <property type="entry name" value="Cyt_P450"/>
</dbReference>
<dbReference type="InterPro" id="IPR036396">
    <property type="entry name" value="Cyt_P450_sf"/>
</dbReference>
<dbReference type="Gene3D" id="1.10.630.10">
    <property type="entry name" value="Cytochrome P450"/>
    <property type="match status" value="1"/>
</dbReference>
<proteinExistence type="inferred from homology"/>
<reference evidence="8" key="1">
    <citation type="journal article" date="2012" name="J. Bacteriol.">
        <title>Genome Sequence of Streptomyces auratus Strain AGR0001, a Phoslactomycin-Producing Actinomycete.</title>
        <authorList>
            <person name="Han X."/>
            <person name="Li M."/>
            <person name="Ding Z."/>
            <person name="Zhao J."/>
            <person name="Ji K."/>
            <person name="Wen M."/>
            <person name="Lu T."/>
        </authorList>
    </citation>
    <scope>NUCLEOTIDE SEQUENCE [LARGE SCALE GENOMIC DNA]</scope>
    <source>
        <strain evidence="8">AGR0001</strain>
    </source>
</reference>
<dbReference type="STRING" id="1160718.SU9_04026"/>
<evidence type="ECO:0000256" key="1">
    <source>
        <dbReference type="ARBA" id="ARBA00010617"/>
    </source>
</evidence>
<feature type="region of interest" description="Disordered" evidence="7">
    <location>
        <begin position="1"/>
        <end position="29"/>
    </location>
</feature>
<dbReference type="FunFam" id="1.10.630.10:FF:000018">
    <property type="entry name" value="Cytochrome P450 monooxygenase"/>
    <property type="match status" value="1"/>
</dbReference>
<evidence type="ECO:0000256" key="3">
    <source>
        <dbReference type="ARBA" id="ARBA00022723"/>
    </source>
</evidence>
<dbReference type="GO" id="GO:0008395">
    <property type="term" value="F:steroid hydroxylase activity"/>
    <property type="evidence" value="ECO:0007669"/>
    <property type="project" value="TreeGrafter"/>
</dbReference>
<evidence type="ECO:0000256" key="6">
    <source>
        <dbReference type="ARBA" id="ARBA00023033"/>
    </source>
</evidence>
<evidence type="ECO:0000256" key="4">
    <source>
        <dbReference type="ARBA" id="ARBA00023002"/>
    </source>
</evidence>
<comment type="caution">
    <text evidence="8">The sequence shown here is derived from an EMBL/GenBank/DDBJ whole genome shotgun (WGS) entry which is preliminary data.</text>
</comment>
<evidence type="ECO:0000313" key="8">
    <source>
        <dbReference type="EMBL" id="EJJ08387.1"/>
    </source>
</evidence>
<dbReference type="eggNOG" id="COG2124">
    <property type="taxonomic scope" value="Bacteria"/>
</dbReference>
<dbReference type="PATRIC" id="fig|1160718.3.peg.832"/>
<evidence type="ECO:0000256" key="7">
    <source>
        <dbReference type="SAM" id="MobiDB-lite"/>
    </source>
</evidence>
<protein>
    <submittedName>
        <fullName evidence="8">Cytochrome P450 CYP124E1</fullName>
    </submittedName>
</protein>
<accession>J1SBW0</accession>
<dbReference type="PANTHER" id="PTHR46696">
    <property type="entry name" value="P450, PUTATIVE (EUROFUNG)-RELATED"/>
    <property type="match status" value="1"/>
</dbReference>
<dbReference type="Pfam" id="PF00067">
    <property type="entry name" value="p450"/>
    <property type="match status" value="1"/>
</dbReference>
<dbReference type="GO" id="GO:0006707">
    <property type="term" value="P:cholesterol catabolic process"/>
    <property type="evidence" value="ECO:0007669"/>
    <property type="project" value="TreeGrafter"/>
</dbReference>
<keyword evidence="5" id="KW-0408">Iron</keyword>
<comment type="similarity">
    <text evidence="1">Belongs to the cytochrome P450 family.</text>
</comment>
<dbReference type="PANTHER" id="PTHR46696:SF4">
    <property type="entry name" value="BIOTIN BIOSYNTHESIS CYTOCHROME P450"/>
    <property type="match status" value="1"/>
</dbReference>
<dbReference type="SUPFAM" id="SSF48264">
    <property type="entry name" value="Cytochrome P450"/>
    <property type="match status" value="1"/>
</dbReference>
<evidence type="ECO:0000256" key="5">
    <source>
        <dbReference type="ARBA" id="ARBA00023004"/>
    </source>
</evidence>
<dbReference type="CDD" id="cd11033">
    <property type="entry name" value="CYP142-like"/>
    <property type="match status" value="1"/>
</dbReference>
<organism evidence="8">
    <name type="scientific">Streptomyces auratus AGR0001</name>
    <dbReference type="NCBI Taxonomy" id="1160718"/>
    <lineage>
        <taxon>Bacteria</taxon>
        <taxon>Bacillati</taxon>
        <taxon>Actinomycetota</taxon>
        <taxon>Actinomycetes</taxon>
        <taxon>Kitasatosporales</taxon>
        <taxon>Streptomycetaceae</taxon>
        <taxon>Streptomyces</taxon>
    </lineage>
</organism>
<name>J1SBW0_9ACTN</name>
<feature type="non-terminal residue" evidence="8">
    <location>
        <position position="1"/>
    </location>
</feature>
<evidence type="ECO:0000256" key="2">
    <source>
        <dbReference type="ARBA" id="ARBA00022617"/>
    </source>
</evidence>
<dbReference type="EMBL" id="AJGV01000031">
    <property type="protein sequence ID" value="EJJ08387.1"/>
    <property type="molecule type" value="Genomic_DNA"/>
</dbReference>
<dbReference type="HOGENOM" id="CLU_033716_0_0_11"/>
<keyword evidence="3" id="KW-0479">Metal-binding</keyword>
<dbReference type="InterPro" id="IPR002397">
    <property type="entry name" value="Cyt_P450_B"/>
</dbReference>
<keyword evidence="4" id="KW-0560">Oxidoreductase</keyword>
<gene>
    <name evidence="8" type="ORF">SU9_04026</name>
</gene>